<dbReference type="EMBL" id="VOMC01000023">
    <property type="protein sequence ID" value="NVI06388.1"/>
    <property type="molecule type" value="Genomic_DNA"/>
</dbReference>
<gene>
    <name evidence="1" type="ORF">FSB64_21980</name>
</gene>
<reference evidence="1 2" key="1">
    <citation type="submission" date="2019-08" db="EMBL/GenBank/DDBJ databases">
        <title>Paraburkholderia simonii sp. nov. and P. youngii sp. nov. Brazilian and Mexican Mimosa-associated rhizobia.</title>
        <authorList>
            <person name="Mavima L."/>
            <person name="Beukes C.W."/>
            <person name="Palmer M."/>
            <person name="De Meyer S.E."/>
            <person name="James E.K."/>
            <person name="Maluk M."/>
            <person name="Avontuur J.R."/>
            <person name="Chan W.Y."/>
            <person name="Venter S.N."/>
            <person name="Steenkamp E.T."/>
        </authorList>
    </citation>
    <scope>NUCLEOTIDE SEQUENCE [LARGE SCALE GENOMIC DNA]</scope>
    <source>
        <strain evidence="1 2">JPY454</strain>
    </source>
</reference>
<dbReference type="Proteomes" id="UP000821598">
    <property type="component" value="Unassembled WGS sequence"/>
</dbReference>
<name>A0ABX2NQL9_9BURK</name>
<evidence type="ECO:0000313" key="2">
    <source>
        <dbReference type="Proteomes" id="UP000821598"/>
    </source>
</evidence>
<evidence type="ECO:0000313" key="1">
    <source>
        <dbReference type="EMBL" id="NVI06388.1"/>
    </source>
</evidence>
<proteinExistence type="predicted"/>
<accession>A0ABX2NQL9</accession>
<sequence>MGCELSIVTNAELVELTGGLTQGAAQKRWIKKALGIDAPRKVDGHPLLTWEQVNREPGAATRRTAPKWKNAA</sequence>
<protein>
    <submittedName>
        <fullName evidence="1">DUF4224 domain-containing protein</fullName>
    </submittedName>
</protein>
<organism evidence="1 2">
    <name type="scientific">Paraburkholderia youngii</name>
    <dbReference type="NCBI Taxonomy" id="2782701"/>
    <lineage>
        <taxon>Bacteria</taxon>
        <taxon>Pseudomonadati</taxon>
        <taxon>Pseudomonadota</taxon>
        <taxon>Betaproteobacteria</taxon>
        <taxon>Burkholderiales</taxon>
        <taxon>Burkholderiaceae</taxon>
        <taxon>Paraburkholderia</taxon>
    </lineage>
</organism>
<keyword evidence="2" id="KW-1185">Reference proteome</keyword>
<comment type="caution">
    <text evidence="1">The sequence shown here is derived from an EMBL/GenBank/DDBJ whole genome shotgun (WGS) entry which is preliminary data.</text>
</comment>